<dbReference type="RefSeq" id="WP_311620005.1">
    <property type="nucleotide sequence ID" value="NZ_JAVREV010000015.1"/>
</dbReference>
<comment type="caution">
    <text evidence="2">The sequence shown here is derived from an EMBL/GenBank/DDBJ whole genome shotgun (WGS) entry which is preliminary data.</text>
</comment>
<evidence type="ECO:0000313" key="2">
    <source>
        <dbReference type="EMBL" id="MDT0445833.1"/>
    </source>
</evidence>
<sequence>MPTAITRGGVTLHHQTRGRGEPLLLLPGQSNSHHWWDGVREDFEEAGYRTTTFDYRGTGASDKPDLPYSTREFAADAVAVLDALGVRRAHVYGTSMGGRVAQWLAADHQDRVAALVLGCTSPGGEHGVERGYDVRKALSQPDRKAAGRTLLELMYTPAWLATHRGPYRTVGDPGMPAHARRRHLAASAEHDAWDALPRITAPTLVIHGTDDRFNPAANVPLLAGRIPNATTHLVPGARHAYFEEFRETASPAVLDFLAPHRQLADPGVEPG</sequence>
<dbReference type="InterPro" id="IPR000073">
    <property type="entry name" value="AB_hydrolase_1"/>
</dbReference>
<dbReference type="PRINTS" id="PR00111">
    <property type="entry name" value="ABHYDROLASE"/>
</dbReference>
<keyword evidence="3" id="KW-1185">Reference proteome</keyword>
<accession>A0ABU2SAL3</accession>
<dbReference type="PANTHER" id="PTHR43798">
    <property type="entry name" value="MONOACYLGLYCEROL LIPASE"/>
    <property type="match status" value="1"/>
</dbReference>
<feature type="domain" description="AB hydrolase-1" evidence="1">
    <location>
        <begin position="22"/>
        <end position="244"/>
    </location>
</feature>
<protein>
    <submittedName>
        <fullName evidence="2">Alpha/beta fold hydrolase</fullName>
    </submittedName>
</protein>
<name>A0ABU2SAL3_9ACTN</name>
<gene>
    <name evidence="2" type="ORF">RM779_25015</name>
</gene>
<reference evidence="3" key="1">
    <citation type="submission" date="2023-07" db="EMBL/GenBank/DDBJ databases">
        <title>30 novel species of actinomycetes from the DSMZ collection.</title>
        <authorList>
            <person name="Nouioui I."/>
        </authorList>
    </citation>
    <scope>NUCLEOTIDE SEQUENCE [LARGE SCALE GENOMIC DNA]</scope>
    <source>
        <strain evidence="3">DSM 41886</strain>
    </source>
</reference>
<dbReference type="GO" id="GO:0016787">
    <property type="term" value="F:hydrolase activity"/>
    <property type="evidence" value="ECO:0007669"/>
    <property type="project" value="UniProtKB-KW"/>
</dbReference>
<proteinExistence type="predicted"/>
<dbReference type="Pfam" id="PF00561">
    <property type="entry name" value="Abhydrolase_1"/>
    <property type="match status" value="1"/>
</dbReference>
<dbReference type="InterPro" id="IPR029058">
    <property type="entry name" value="AB_hydrolase_fold"/>
</dbReference>
<organism evidence="2 3">
    <name type="scientific">Streptomyces johnsoniae</name>
    <dbReference type="NCBI Taxonomy" id="3075532"/>
    <lineage>
        <taxon>Bacteria</taxon>
        <taxon>Bacillati</taxon>
        <taxon>Actinomycetota</taxon>
        <taxon>Actinomycetes</taxon>
        <taxon>Kitasatosporales</taxon>
        <taxon>Streptomycetaceae</taxon>
        <taxon>Streptomyces</taxon>
    </lineage>
</organism>
<dbReference type="InterPro" id="IPR050266">
    <property type="entry name" value="AB_hydrolase_sf"/>
</dbReference>
<dbReference type="PANTHER" id="PTHR43798:SF33">
    <property type="entry name" value="HYDROLASE, PUTATIVE (AFU_ORTHOLOGUE AFUA_2G14860)-RELATED"/>
    <property type="match status" value="1"/>
</dbReference>
<dbReference type="Proteomes" id="UP001183615">
    <property type="component" value="Unassembled WGS sequence"/>
</dbReference>
<dbReference type="EMBL" id="JAVREV010000015">
    <property type="protein sequence ID" value="MDT0445833.1"/>
    <property type="molecule type" value="Genomic_DNA"/>
</dbReference>
<dbReference type="Gene3D" id="3.40.50.1820">
    <property type="entry name" value="alpha/beta hydrolase"/>
    <property type="match status" value="1"/>
</dbReference>
<evidence type="ECO:0000259" key="1">
    <source>
        <dbReference type="Pfam" id="PF00561"/>
    </source>
</evidence>
<evidence type="ECO:0000313" key="3">
    <source>
        <dbReference type="Proteomes" id="UP001183615"/>
    </source>
</evidence>
<keyword evidence="2" id="KW-0378">Hydrolase</keyword>
<dbReference type="SUPFAM" id="SSF53474">
    <property type="entry name" value="alpha/beta-Hydrolases"/>
    <property type="match status" value="1"/>
</dbReference>